<sequence>MSSGITTDWSGLLKMKKSNFRLLLLIAFYGLFLILGAAIFSAIESPLEVADVKNMRDRKNHFLRTHSCITEQELDALLMDVVQATNRGVAVTRNVSSEPNWSFGQSFFFAGTVVTTIGYGHVTPLSEGGKIFCIVYALIGIPMTLMLLTALVDRLMVPSTWLLRYLNAKLGHLYQPFNIRVFHLLVIATILVVFFFLVPAGVFNVLEPDWNYLDSIYYCFISLTTIGLGDYIPGDSPNQPLRPLYKIGTTVYLLIGLVFMVLTLTVFYEIPQLNVGSVFLLKSDEYVANTSAYDSEKARIQGGPSLGGVMPSSLGSSTTSAVPFGSYGAGYGATEEELGRPSRQIVRVKSRREEDSPSPEDTTPVHARP</sequence>
<keyword evidence="4 10" id="KW-1133">Transmembrane helix</keyword>
<dbReference type="InterPro" id="IPR013099">
    <property type="entry name" value="K_chnl_dom"/>
</dbReference>
<evidence type="ECO:0000256" key="10">
    <source>
        <dbReference type="SAM" id="Phobius"/>
    </source>
</evidence>
<keyword evidence="5 8" id="KW-0406">Ion transport</keyword>
<name>A0ABR0AFK7_9CRUS</name>
<feature type="region of interest" description="Disordered" evidence="9">
    <location>
        <begin position="331"/>
        <end position="369"/>
    </location>
</feature>
<evidence type="ECO:0000313" key="13">
    <source>
        <dbReference type="Proteomes" id="UP001234178"/>
    </source>
</evidence>
<evidence type="ECO:0000313" key="12">
    <source>
        <dbReference type="EMBL" id="KAK4023909.1"/>
    </source>
</evidence>
<keyword evidence="3 8" id="KW-0812">Transmembrane</keyword>
<feature type="transmembrane region" description="Helical" evidence="10">
    <location>
        <begin position="101"/>
        <end position="119"/>
    </location>
</feature>
<comment type="caution">
    <text evidence="12">The sequence shown here is derived from an EMBL/GenBank/DDBJ whole genome shotgun (WGS) entry which is preliminary data.</text>
</comment>
<dbReference type="PANTHER" id="PTHR11003">
    <property type="entry name" value="POTASSIUM CHANNEL, SUBFAMILY K"/>
    <property type="match status" value="1"/>
</dbReference>
<keyword evidence="7 8" id="KW-0407">Ion channel</keyword>
<dbReference type="EMBL" id="JAOYFB010000037">
    <property type="protein sequence ID" value="KAK4023909.1"/>
    <property type="molecule type" value="Genomic_DNA"/>
</dbReference>
<keyword evidence="2 8" id="KW-0813">Transport</keyword>
<comment type="subcellular location">
    <subcellularLocation>
        <location evidence="1">Membrane</location>
        <topology evidence="1">Multi-pass membrane protein</topology>
    </subcellularLocation>
</comment>
<feature type="transmembrane region" description="Helical" evidence="10">
    <location>
        <begin position="215"/>
        <end position="232"/>
    </location>
</feature>
<evidence type="ECO:0000256" key="5">
    <source>
        <dbReference type="ARBA" id="ARBA00023065"/>
    </source>
</evidence>
<feature type="transmembrane region" description="Helical" evidence="10">
    <location>
        <begin position="181"/>
        <end position="203"/>
    </location>
</feature>
<evidence type="ECO:0000256" key="2">
    <source>
        <dbReference type="ARBA" id="ARBA00022448"/>
    </source>
</evidence>
<evidence type="ECO:0000256" key="6">
    <source>
        <dbReference type="ARBA" id="ARBA00023136"/>
    </source>
</evidence>
<feature type="transmembrane region" description="Helical" evidence="10">
    <location>
        <begin position="131"/>
        <end position="152"/>
    </location>
</feature>
<evidence type="ECO:0000256" key="1">
    <source>
        <dbReference type="ARBA" id="ARBA00004141"/>
    </source>
</evidence>
<evidence type="ECO:0000256" key="3">
    <source>
        <dbReference type="ARBA" id="ARBA00022692"/>
    </source>
</evidence>
<evidence type="ECO:0000259" key="11">
    <source>
        <dbReference type="Pfam" id="PF07885"/>
    </source>
</evidence>
<evidence type="ECO:0000256" key="4">
    <source>
        <dbReference type="ARBA" id="ARBA00022989"/>
    </source>
</evidence>
<dbReference type="PRINTS" id="PR01096">
    <property type="entry name" value="TWIK1CHANNEL"/>
</dbReference>
<organism evidence="12 13">
    <name type="scientific">Daphnia magna</name>
    <dbReference type="NCBI Taxonomy" id="35525"/>
    <lineage>
        <taxon>Eukaryota</taxon>
        <taxon>Metazoa</taxon>
        <taxon>Ecdysozoa</taxon>
        <taxon>Arthropoda</taxon>
        <taxon>Crustacea</taxon>
        <taxon>Branchiopoda</taxon>
        <taxon>Diplostraca</taxon>
        <taxon>Cladocera</taxon>
        <taxon>Anomopoda</taxon>
        <taxon>Daphniidae</taxon>
        <taxon>Daphnia</taxon>
    </lineage>
</organism>
<gene>
    <name evidence="12" type="ORF">OUZ56_009302</name>
</gene>
<reference evidence="12 13" key="1">
    <citation type="journal article" date="2023" name="Nucleic Acids Res.">
        <title>The hologenome of Daphnia magna reveals possible DNA methylation and microbiome-mediated evolution of the host genome.</title>
        <authorList>
            <person name="Chaturvedi A."/>
            <person name="Li X."/>
            <person name="Dhandapani V."/>
            <person name="Marshall H."/>
            <person name="Kissane S."/>
            <person name="Cuenca-Cambronero M."/>
            <person name="Asole G."/>
            <person name="Calvet F."/>
            <person name="Ruiz-Romero M."/>
            <person name="Marangio P."/>
            <person name="Guigo R."/>
            <person name="Rago D."/>
            <person name="Mirbahai L."/>
            <person name="Eastwood N."/>
            <person name="Colbourne J.K."/>
            <person name="Zhou J."/>
            <person name="Mallon E."/>
            <person name="Orsini L."/>
        </authorList>
    </citation>
    <scope>NUCLEOTIDE SEQUENCE [LARGE SCALE GENOMIC DNA]</scope>
    <source>
        <strain evidence="12">LRV0_1</strain>
    </source>
</reference>
<feature type="transmembrane region" description="Helical" evidence="10">
    <location>
        <begin position="244"/>
        <end position="268"/>
    </location>
</feature>
<evidence type="ECO:0000256" key="7">
    <source>
        <dbReference type="ARBA" id="ARBA00023303"/>
    </source>
</evidence>
<dbReference type="Pfam" id="PF07885">
    <property type="entry name" value="Ion_trans_2"/>
    <property type="match status" value="2"/>
</dbReference>
<dbReference type="SUPFAM" id="SSF81324">
    <property type="entry name" value="Voltage-gated potassium channels"/>
    <property type="match status" value="2"/>
</dbReference>
<accession>A0ABR0AFK7</accession>
<evidence type="ECO:0000256" key="8">
    <source>
        <dbReference type="RuleBase" id="RU003857"/>
    </source>
</evidence>
<dbReference type="InterPro" id="IPR005408">
    <property type="entry name" value="2pore_dom_K_chnl_TWIK"/>
</dbReference>
<keyword evidence="13" id="KW-1185">Reference proteome</keyword>
<dbReference type="InterPro" id="IPR003280">
    <property type="entry name" value="2pore_dom_K_chnl"/>
</dbReference>
<comment type="similarity">
    <text evidence="8">Belongs to the two pore domain potassium channel (TC 1.A.1.8) family.</text>
</comment>
<dbReference type="Proteomes" id="UP001234178">
    <property type="component" value="Unassembled WGS sequence"/>
</dbReference>
<protein>
    <recommendedName>
        <fullName evidence="11">Potassium channel domain-containing protein</fullName>
    </recommendedName>
</protein>
<dbReference type="PANTHER" id="PTHR11003:SF249">
    <property type="entry name" value="TWO PORE POTASSIUM CHANNEL PROTEIN SUP-9"/>
    <property type="match status" value="1"/>
</dbReference>
<feature type="domain" description="Potassium channel" evidence="11">
    <location>
        <begin position="98"/>
        <end position="155"/>
    </location>
</feature>
<proteinExistence type="inferred from homology"/>
<dbReference type="PRINTS" id="PR01586">
    <property type="entry name" value="TWIKCHANNEL"/>
</dbReference>
<feature type="domain" description="Potassium channel" evidence="11">
    <location>
        <begin position="192"/>
        <end position="269"/>
    </location>
</feature>
<keyword evidence="6 10" id="KW-0472">Membrane</keyword>
<dbReference type="PRINTS" id="PR01333">
    <property type="entry name" value="2POREKCHANEL"/>
</dbReference>
<feature type="transmembrane region" description="Helical" evidence="10">
    <location>
        <begin position="22"/>
        <end position="43"/>
    </location>
</feature>
<dbReference type="Gene3D" id="1.10.287.70">
    <property type="match status" value="1"/>
</dbReference>
<dbReference type="InterPro" id="IPR001779">
    <property type="entry name" value="2pore_dom_K_chnl_TWIK1"/>
</dbReference>
<evidence type="ECO:0000256" key="9">
    <source>
        <dbReference type="SAM" id="MobiDB-lite"/>
    </source>
</evidence>